<dbReference type="GeneID" id="43348139"/>
<dbReference type="Proteomes" id="UP000462362">
    <property type="component" value="Unassembled WGS sequence"/>
</dbReference>
<evidence type="ECO:0000256" key="1">
    <source>
        <dbReference type="SAM" id="Coils"/>
    </source>
</evidence>
<evidence type="ECO:0000313" key="4">
    <source>
        <dbReference type="Proteomes" id="UP000462362"/>
    </source>
</evidence>
<keyword evidence="1" id="KW-0175">Coiled coil</keyword>
<protein>
    <submittedName>
        <fullName evidence="3">LapA family protein</fullName>
    </submittedName>
</protein>
<feature type="coiled-coil region" evidence="1">
    <location>
        <begin position="71"/>
        <end position="128"/>
    </location>
</feature>
<dbReference type="AlphaFoldDB" id="A0A6I3S4B1"/>
<sequence length="175" mass="20032">MRYIVLLLVLLVGAGFVFINWPAVNAPAEVNLLITTAKAPITLMLLFWFSLLFVIVIYILFVQQTGSFATMRRLTKELQEQRKLATDQEASRLTDVKADFEKKWQVWMEEQKQILSQTEQRLTERQNKILEAFKGAEDQIAAANKELNTSISGTLDTMDDKITKILIANKNPDQQ</sequence>
<keyword evidence="2" id="KW-1133">Transmembrane helix</keyword>
<name>A0A6I3S4B1_9BURK</name>
<feature type="transmembrane region" description="Helical" evidence="2">
    <location>
        <begin position="41"/>
        <end position="62"/>
    </location>
</feature>
<dbReference type="RefSeq" id="WP_008810639.1">
    <property type="nucleotide sequence ID" value="NZ_CAJUON010000004.1"/>
</dbReference>
<gene>
    <name evidence="3" type="ORF">GMD42_09705</name>
</gene>
<comment type="caution">
    <text evidence="3">The sequence shown here is derived from an EMBL/GenBank/DDBJ whole genome shotgun (WGS) entry which is preliminary data.</text>
</comment>
<evidence type="ECO:0000313" key="3">
    <source>
        <dbReference type="EMBL" id="MTU43886.1"/>
    </source>
</evidence>
<reference evidence="3 4" key="1">
    <citation type="journal article" date="2019" name="Nat. Med.">
        <title>A library of human gut bacterial isolates paired with longitudinal multiomics data enables mechanistic microbiome research.</title>
        <authorList>
            <person name="Poyet M."/>
            <person name="Groussin M."/>
            <person name="Gibbons S.M."/>
            <person name="Avila-Pacheco J."/>
            <person name="Jiang X."/>
            <person name="Kearney S.M."/>
            <person name="Perrotta A.R."/>
            <person name="Berdy B."/>
            <person name="Zhao S."/>
            <person name="Lieberman T.D."/>
            <person name="Swanson P.K."/>
            <person name="Smith M."/>
            <person name="Roesemann S."/>
            <person name="Alexander J.E."/>
            <person name="Rich S.A."/>
            <person name="Livny J."/>
            <person name="Vlamakis H."/>
            <person name="Clish C."/>
            <person name="Bullock K."/>
            <person name="Deik A."/>
            <person name="Scott J."/>
            <person name="Pierce K.A."/>
            <person name="Xavier R.J."/>
            <person name="Alm E.J."/>
        </authorList>
    </citation>
    <scope>NUCLEOTIDE SEQUENCE [LARGE SCALE GENOMIC DNA]</scope>
    <source>
        <strain evidence="3 4">BIOML-A2</strain>
    </source>
</reference>
<keyword evidence="2" id="KW-0812">Transmembrane</keyword>
<keyword evidence="2" id="KW-0472">Membrane</keyword>
<evidence type="ECO:0000256" key="2">
    <source>
        <dbReference type="SAM" id="Phobius"/>
    </source>
</evidence>
<proteinExistence type="predicted"/>
<accession>A0A6I3S4B1</accession>
<dbReference type="EMBL" id="WNCL01000033">
    <property type="protein sequence ID" value="MTU43886.1"/>
    <property type="molecule type" value="Genomic_DNA"/>
</dbReference>
<organism evidence="3 4">
    <name type="scientific">Parasutterella excrementihominis</name>
    <dbReference type="NCBI Taxonomy" id="487175"/>
    <lineage>
        <taxon>Bacteria</taxon>
        <taxon>Pseudomonadati</taxon>
        <taxon>Pseudomonadota</taxon>
        <taxon>Betaproteobacteria</taxon>
        <taxon>Burkholderiales</taxon>
        <taxon>Sutterellaceae</taxon>
        <taxon>Parasutterella</taxon>
    </lineage>
</organism>